<dbReference type="PRINTS" id="PR02065">
    <property type="entry name" value="PROTEINDPCD"/>
</dbReference>
<dbReference type="PANTHER" id="PTHR31921:SF1">
    <property type="entry name" value="PROTEIN DPCD"/>
    <property type="match status" value="1"/>
</dbReference>
<accession>A0AAN9XXY7</accession>
<evidence type="ECO:0000256" key="2">
    <source>
        <dbReference type="ARBA" id="ARBA00020330"/>
    </source>
</evidence>
<organism evidence="3 4">
    <name type="scientific">Parthenolecanium corni</name>
    <dbReference type="NCBI Taxonomy" id="536013"/>
    <lineage>
        <taxon>Eukaryota</taxon>
        <taxon>Metazoa</taxon>
        <taxon>Ecdysozoa</taxon>
        <taxon>Arthropoda</taxon>
        <taxon>Hexapoda</taxon>
        <taxon>Insecta</taxon>
        <taxon>Pterygota</taxon>
        <taxon>Neoptera</taxon>
        <taxon>Paraneoptera</taxon>
        <taxon>Hemiptera</taxon>
        <taxon>Sternorrhyncha</taxon>
        <taxon>Coccoidea</taxon>
        <taxon>Coccidae</taxon>
        <taxon>Parthenolecanium</taxon>
    </lineage>
</organism>
<evidence type="ECO:0000256" key="1">
    <source>
        <dbReference type="ARBA" id="ARBA00010597"/>
    </source>
</evidence>
<sequence>MASADWFSLLESADKIALAGTGTRKIHYKFADGREMVEEYNLETGVLTKRAWKKSNILKSSKWDVEVGDALSECPEENIGLTESKDAPFVSHRVTKTKLEWRVRNFKYSSESDYNVSLDQSDKCIIIRTSDKKFYKKIPILDLQRLNLPVTSNSLRHSRSLNTLVIQYEKPPELLAFEKKLATELKNVRVVDDKDMDCRPS</sequence>
<dbReference type="EMBL" id="JBBCAQ010000037">
    <property type="protein sequence ID" value="KAK7573762.1"/>
    <property type="molecule type" value="Genomic_DNA"/>
</dbReference>
<dbReference type="Proteomes" id="UP001367676">
    <property type="component" value="Unassembled WGS sequence"/>
</dbReference>
<evidence type="ECO:0000313" key="3">
    <source>
        <dbReference type="EMBL" id="KAK7573762.1"/>
    </source>
</evidence>
<protein>
    <recommendedName>
        <fullName evidence="2">Protein DPCD</fullName>
    </recommendedName>
</protein>
<comment type="similarity">
    <text evidence="1">Belongs to the DPCD family.</text>
</comment>
<reference evidence="3 4" key="1">
    <citation type="submission" date="2024-03" db="EMBL/GenBank/DDBJ databases">
        <title>Adaptation during the transition from Ophiocordyceps entomopathogen to insect associate is accompanied by gene loss and intensified selection.</title>
        <authorList>
            <person name="Ward C.M."/>
            <person name="Onetto C.A."/>
            <person name="Borneman A.R."/>
        </authorList>
    </citation>
    <scope>NUCLEOTIDE SEQUENCE [LARGE SCALE GENOMIC DNA]</scope>
    <source>
        <strain evidence="3">AWRI1</strain>
        <tissue evidence="3">Single Adult Female</tissue>
    </source>
</reference>
<dbReference type="InterPro" id="IPR026224">
    <property type="entry name" value="DPCD"/>
</dbReference>
<comment type="caution">
    <text evidence="3">The sequence shown here is derived from an EMBL/GenBank/DDBJ whole genome shotgun (WGS) entry which is preliminary data.</text>
</comment>
<dbReference type="PANTHER" id="PTHR31921">
    <property type="entry name" value="PROTEIN DPCD"/>
    <property type="match status" value="1"/>
</dbReference>
<dbReference type="AlphaFoldDB" id="A0AAN9XXY7"/>
<keyword evidence="4" id="KW-1185">Reference proteome</keyword>
<gene>
    <name evidence="3" type="ORF">V9T40_010953</name>
</gene>
<proteinExistence type="inferred from homology"/>
<evidence type="ECO:0000313" key="4">
    <source>
        <dbReference type="Proteomes" id="UP001367676"/>
    </source>
</evidence>
<name>A0AAN9XXY7_9HEMI</name>
<dbReference type="Pfam" id="PF14913">
    <property type="entry name" value="DPCD"/>
    <property type="match status" value="1"/>
</dbReference>